<feature type="coiled-coil region" evidence="6">
    <location>
        <begin position="69"/>
        <end position="96"/>
    </location>
</feature>
<dbReference type="InterPro" id="IPR027329">
    <property type="entry name" value="TPX2_C"/>
</dbReference>
<dbReference type="GO" id="GO:0030295">
    <property type="term" value="F:protein kinase activator activity"/>
    <property type="evidence" value="ECO:0007669"/>
    <property type="project" value="TreeGrafter"/>
</dbReference>
<feature type="compositionally biased region" description="Basic and acidic residues" evidence="7">
    <location>
        <begin position="16"/>
        <end position="26"/>
    </location>
</feature>
<keyword evidence="3" id="KW-0963">Cytoplasm</keyword>
<dbReference type="Proteomes" id="UP001420932">
    <property type="component" value="Unassembled WGS sequence"/>
</dbReference>
<evidence type="ECO:0000256" key="2">
    <source>
        <dbReference type="ARBA" id="ARBA00005885"/>
    </source>
</evidence>
<dbReference type="GO" id="GO:0005880">
    <property type="term" value="C:nuclear microtubule"/>
    <property type="evidence" value="ECO:0007669"/>
    <property type="project" value="TreeGrafter"/>
</dbReference>
<comment type="subcellular location">
    <subcellularLocation>
        <location evidence="1">Cytoplasm</location>
        <location evidence="1">Cytoskeleton</location>
    </subcellularLocation>
</comment>
<dbReference type="GO" id="GO:0090307">
    <property type="term" value="P:mitotic spindle assembly"/>
    <property type="evidence" value="ECO:0007669"/>
    <property type="project" value="TreeGrafter"/>
</dbReference>
<evidence type="ECO:0000259" key="8">
    <source>
        <dbReference type="Pfam" id="PF06886"/>
    </source>
</evidence>
<dbReference type="Pfam" id="PF06886">
    <property type="entry name" value="TPX2"/>
    <property type="match status" value="1"/>
</dbReference>
<reference evidence="9 10" key="1">
    <citation type="submission" date="2024-01" db="EMBL/GenBank/DDBJ databases">
        <title>Genome assemblies of Stephania.</title>
        <authorList>
            <person name="Yang L."/>
        </authorList>
    </citation>
    <scope>NUCLEOTIDE SEQUENCE [LARGE SCALE GENOMIC DNA]</scope>
    <source>
        <strain evidence="9">YNDBR</strain>
        <tissue evidence="9">Leaf</tissue>
    </source>
</reference>
<evidence type="ECO:0000256" key="7">
    <source>
        <dbReference type="SAM" id="MobiDB-lite"/>
    </source>
</evidence>
<evidence type="ECO:0000313" key="9">
    <source>
        <dbReference type="EMBL" id="KAK9106625.1"/>
    </source>
</evidence>
<dbReference type="EMBL" id="JBBNAF010000010">
    <property type="protein sequence ID" value="KAK9106625.1"/>
    <property type="molecule type" value="Genomic_DNA"/>
</dbReference>
<keyword evidence="4" id="KW-0493">Microtubule</keyword>
<feature type="region of interest" description="Disordered" evidence="7">
    <location>
        <begin position="1"/>
        <end position="49"/>
    </location>
</feature>
<accession>A0AAP0F9V7</accession>
<comment type="similarity">
    <text evidence="2">Belongs to the TPX2 family.</text>
</comment>
<proteinExistence type="inferred from homology"/>
<protein>
    <recommendedName>
        <fullName evidence="8">TPX2 C-terminal domain-containing protein</fullName>
    </recommendedName>
</protein>
<feature type="compositionally biased region" description="Polar residues" evidence="7">
    <location>
        <begin position="1"/>
        <end position="11"/>
    </location>
</feature>
<keyword evidence="5" id="KW-0206">Cytoskeleton</keyword>
<evidence type="ECO:0000313" key="10">
    <source>
        <dbReference type="Proteomes" id="UP001420932"/>
    </source>
</evidence>
<evidence type="ECO:0000256" key="3">
    <source>
        <dbReference type="ARBA" id="ARBA00022490"/>
    </source>
</evidence>
<evidence type="ECO:0000256" key="6">
    <source>
        <dbReference type="SAM" id="Coils"/>
    </source>
</evidence>
<feature type="domain" description="TPX2 C-terminal" evidence="8">
    <location>
        <begin position="45"/>
        <end position="119"/>
    </location>
</feature>
<dbReference type="PANTHER" id="PTHR14326">
    <property type="entry name" value="TARGETING PROTEIN FOR XKLP2"/>
    <property type="match status" value="1"/>
</dbReference>
<gene>
    <name evidence="9" type="ORF">Syun_022636</name>
</gene>
<evidence type="ECO:0000256" key="1">
    <source>
        <dbReference type="ARBA" id="ARBA00004245"/>
    </source>
</evidence>
<evidence type="ECO:0000256" key="5">
    <source>
        <dbReference type="ARBA" id="ARBA00023212"/>
    </source>
</evidence>
<name>A0AAP0F9V7_9MAGN</name>
<comment type="caution">
    <text evidence="9">The sequence shown here is derived from an EMBL/GenBank/DDBJ whole genome shotgun (WGS) entry which is preliminary data.</text>
</comment>
<keyword evidence="10" id="KW-1185">Reference proteome</keyword>
<dbReference type="PANTHER" id="PTHR14326:SF39">
    <property type="entry name" value="TPX2 (TARGETING PROTEIN FOR XKLP2) PROTEIN FAMILY"/>
    <property type="match status" value="1"/>
</dbReference>
<evidence type="ECO:0000256" key="4">
    <source>
        <dbReference type="ARBA" id="ARBA00022701"/>
    </source>
</evidence>
<dbReference type="GO" id="GO:0005819">
    <property type="term" value="C:spindle"/>
    <property type="evidence" value="ECO:0007669"/>
    <property type="project" value="InterPro"/>
</dbReference>
<keyword evidence="6" id="KW-0175">Coiled coil</keyword>
<feature type="compositionally biased region" description="Basic and acidic residues" evidence="7">
    <location>
        <begin position="34"/>
        <end position="49"/>
    </location>
</feature>
<dbReference type="InterPro" id="IPR009675">
    <property type="entry name" value="TPX2_fam"/>
</dbReference>
<organism evidence="9 10">
    <name type="scientific">Stephania yunnanensis</name>
    <dbReference type="NCBI Taxonomy" id="152371"/>
    <lineage>
        <taxon>Eukaryota</taxon>
        <taxon>Viridiplantae</taxon>
        <taxon>Streptophyta</taxon>
        <taxon>Embryophyta</taxon>
        <taxon>Tracheophyta</taxon>
        <taxon>Spermatophyta</taxon>
        <taxon>Magnoliopsida</taxon>
        <taxon>Ranunculales</taxon>
        <taxon>Menispermaceae</taxon>
        <taxon>Menispermoideae</taxon>
        <taxon>Cissampelideae</taxon>
        <taxon>Stephania</taxon>
    </lineage>
</organism>
<sequence length="155" mass="18445">MESSKYFQTSPKHGVQVKDKSSDLSKPKVNQKPAPKEQTKPVELKLHTQQRAERRAGFNFLVAYKSSIMERQRREVEKLQKLIEEEEIKMLRKEMIPKAQLMPFFDRPFFPQRSTRPLTVPKEPSFMSSKYWRSNSCNDPRYFQQFANASRKFIK</sequence>
<dbReference type="AlphaFoldDB" id="A0AAP0F9V7"/>
<dbReference type="GO" id="GO:0008017">
    <property type="term" value="F:microtubule binding"/>
    <property type="evidence" value="ECO:0007669"/>
    <property type="project" value="TreeGrafter"/>
</dbReference>
<dbReference type="GO" id="GO:0060236">
    <property type="term" value="P:regulation of mitotic spindle organization"/>
    <property type="evidence" value="ECO:0007669"/>
    <property type="project" value="InterPro"/>
</dbReference>